<dbReference type="OrthoDB" id="3254696at2759"/>
<proteinExistence type="predicted"/>
<feature type="compositionally biased region" description="Basic and acidic residues" evidence="3">
    <location>
        <begin position="15"/>
        <end position="39"/>
    </location>
</feature>
<evidence type="ECO:0000313" key="7">
    <source>
        <dbReference type="Proteomes" id="UP000467700"/>
    </source>
</evidence>
<evidence type="ECO:0000259" key="5">
    <source>
        <dbReference type="PROSITE" id="PS50158"/>
    </source>
</evidence>
<reference evidence="6 7" key="1">
    <citation type="submission" date="2020-01" db="EMBL/GenBank/DDBJ databases">
        <authorList>
            <person name="Gupta K D."/>
        </authorList>
    </citation>
    <scope>NUCLEOTIDE SEQUENCE [LARGE SCALE GENOMIC DNA]</scope>
</reference>
<accession>A0A8S0XS66</accession>
<keyword evidence="2" id="KW-0862">Zinc</keyword>
<gene>
    <name evidence="6" type="ORF">AAE3_LOCUS12318</name>
</gene>
<feature type="zinc finger region" description="C3H1-type" evidence="2">
    <location>
        <begin position="290"/>
        <end position="318"/>
    </location>
</feature>
<sequence length="1035" mass="115718">MHHDSTQNPPANRMAHNEDAQRLRAFQEENARLRAEVEALRNASNPRVNPAEQQHPQQHPPPQVIEAASDLRAPQQVEAGAAAAAATINQAPTRQALYEDEATVARIRESLAARKEEEDARKPQLPDIIPGFKANALNLAAAKAAEERTRHHHGNARADALASHHLLVTDLGRLHGWEIALEYDRQQWDLWARYPSHDISTLDRDALTIIATQYLVTNGHKAVTSSSNPTKRLAETASTQPTTRKRPRLCFRCGFAGHMPADCKAESTSAGQPVAPFSSESRSKNTLLAPNNKPFCFNFAKDSYCPFKENCRNYHDCSLCGCRAATFDISAAYRLTPIRPDQQNALCILWDGKVRVDRAVMFGMASSAGVFGCVADMLVDIYKAAGFGPLIKWVDDFFVVQLPGATWTEEDFTGLTAAMGVPWSAEKIRPLAQTQRYIGFDWHLHTKSVSLPTEKVTKLKDTLQWWLTQGVRVLASEAASLHGKLIHISSIFRLIRPFLPALARFAQSFRSHRARLRPPPSVTGDIRWVLDLLNITPNEIPLMPPEPTDIDWWGDASTSFGIGVTVGSLWAVWQWKEGIKIGPKQRFDIAWAEAVAVELALRLALEAGLLHPGHYLVRSDNSGVVAVLNAGRARNREVNEPSQRHRRLVEGGYPSLPDRVSKGQNEDGSTTSPTPFWLTNTVLAFPILVPPCIPSTTHGDFTSHHSDIPCLRPSPLRPACRAEERLFHWKGVNTPPPSTIDHPTIKLIADIASRASLRDTKSYGSGLRKFHIFCDTFSIPEHQRLPASYELLHSFALWAVTDPNALDPSFCSNIAFEPVSVPTIRKYLSAIRAWHIAQGWPEPLSESDQDRIDWSLRGLQNIFGKRSRPVRPPITIPMLRALKRTLNLNDTFDACVWAMAACAFWGMMRFGEVSVKSRKDFSGDKHLKRRDAFLGRDLDGRRGDLICTYWKRLPCHGFSHNIGPLNRQDGRLKRTRSTLSPHLLMAYSGESDLGDTIQFAEYVERNICLYQIRNLYALRPAAAASWIRRAVAESL</sequence>
<dbReference type="AlphaFoldDB" id="A0A8S0XS66"/>
<dbReference type="Proteomes" id="UP000467700">
    <property type="component" value="Unassembled WGS sequence"/>
</dbReference>
<dbReference type="SUPFAM" id="SSF47823">
    <property type="entry name" value="lambda integrase-like, N-terminal domain"/>
    <property type="match status" value="1"/>
</dbReference>
<dbReference type="PROSITE" id="PS50103">
    <property type="entry name" value="ZF_C3H1"/>
    <property type="match status" value="1"/>
</dbReference>
<feature type="region of interest" description="Disordered" evidence="3">
    <location>
        <begin position="635"/>
        <end position="673"/>
    </location>
</feature>
<dbReference type="GO" id="GO:0003677">
    <property type="term" value="F:DNA binding"/>
    <property type="evidence" value="ECO:0007669"/>
    <property type="project" value="UniProtKB-KW"/>
</dbReference>
<keyword evidence="2" id="KW-0863">Zinc-finger</keyword>
<dbReference type="InterPro" id="IPR010998">
    <property type="entry name" value="Integrase_recombinase_N"/>
</dbReference>
<dbReference type="PANTHER" id="PTHR33050">
    <property type="entry name" value="REVERSE TRANSCRIPTASE DOMAIN-CONTAINING PROTEIN"/>
    <property type="match status" value="1"/>
</dbReference>
<feature type="region of interest" description="Disordered" evidence="3">
    <location>
        <begin position="1"/>
        <end position="62"/>
    </location>
</feature>
<feature type="compositionally biased region" description="Polar residues" evidence="3">
    <location>
        <begin position="1"/>
        <end position="10"/>
    </location>
</feature>
<evidence type="ECO:0000256" key="1">
    <source>
        <dbReference type="ARBA" id="ARBA00023125"/>
    </source>
</evidence>
<evidence type="ECO:0000256" key="3">
    <source>
        <dbReference type="SAM" id="MobiDB-lite"/>
    </source>
</evidence>
<keyword evidence="7" id="KW-1185">Reference proteome</keyword>
<dbReference type="GO" id="GO:0008270">
    <property type="term" value="F:zinc ion binding"/>
    <property type="evidence" value="ECO:0007669"/>
    <property type="project" value="UniProtKB-KW"/>
</dbReference>
<evidence type="ECO:0000259" key="4">
    <source>
        <dbReference type="PROSITE" id="PS50103"/>
    </source>
</evidence>
<feature type="domain" description="C3H1-type" evidence="4">
    <location>
        <begin position="290"/>
        <end position="318"/>
    </location>
</feature>
<dbReference type="InterPro" id="IPR001878">
    <property type="entry name" value="Znf_CCHC"/>
</dbReference>
<keyword evidence="1" id="KW-0238">DNA-binding</keyword>
<evidence type="ECO:0000256" key="2">
    <source>
        <dbReference type="PROSITE-ProRule" id="PRU00723"/>
    </source>
</evidence>
<dbReference type="PROSITE" id="PS50158">
    <property type="entry name" value="ZF_CCHC"/>
    <property type="match status" value="1"/>
</dbReference>
<protein>
    <submittedName>
        <fullName evidence="6">Uncharacterized protein</fullName>
    </submittedName>
</protein>
<dbReference type="InterPro" id="IPR052055">
    <property type="entry name" value="Hepadnavirus_pol/RT"/>
</dbReference>
<dbReference type="EMBL" id="CACVBS010000085">
    <property type="protein sequence ID" value="CAA7270073.1"/>
    <property type="molecule type" value="Genomic_DNA"/>
</dbReference>
<dbReference type="InterPro" id="IPR000571">
    <property type="entry name" value="Znf_CCCH"/>
</dbReference>
<organism evidence="6 7">
    <name type="scientific">Cyclocybe aegerita</name>
    <name type="common">Black poplar mushroom</name>
    <name type="synonym">Agrocybe aegerita</name>
    <dbReference type="NCBI Taxonomy" id="1973307"/>
    <lineage>
        <taxon>Eukaryota</taxon>
        <taxon>Fungi</taxon>
        <taxon>Dikarya</taxon>
        <taxon>Basidiomycota</taxon>
        <taxon>Agaricomycotina</taxon>
        <taxon>Agaricomycetes</taxon>
        <taxon>Agaricomycetidae</taxon>
        <taxon>Agaricales</taxon>
        <taxon>Agaricineae</taxon>
        <taxon>Bolbitiaceae</taxon>
        <taxon>Cyclocybe</taxon>
    </lineage>
</organism>
<name>A0A8S0XS66_CYCAE</name>
<evidence type="ECO:0000313" key="6">
    <source>
        <dbReference type="EMBL" id="CAA7270073.1"/>
    </source>
</evidence>
<feature type="domain" description="CCHC-type" evidence="5">
    <location>
        <begin position="250"/>
        <end position="264"/>
    </location>
</feature>
<keyword evidence="2" id="KW-0479">Metal-binding</keyword>
<dbReference type="PANTHER" id="PTHR33050:SF7">
    <property type="entry name" value="RIBONUCLEASE H"/>
    <property type="match status" value="1"/>
</dbReference>
<comment type="caution">
    <text evidence="6">The sequence shown here is derived from an EMBL/GenBank/DDBJ whole genome shotgun (WGS) entry which is preliminary data.</text>
</comment>
<dbReference type="Gene3D" id="1.10.150.130">
    <property type="match status" value="1"/>
</dbReference>